<dbReference type="AlphaFoldDB" id="A0A2R6A5Y3"/>
<organism evidence="3 4">
    <name type="scientific">Candidatus Marsarchaeota G1 archaeon OSP_D</name>
    <dbReference type="NCBI Taxonomy" id="1978155"/>
    <lineage>
        <taxon>Archaea</taxon>
        <taxon>Candidatus Marsarchaeota</taxon>
        <taxon>Candidatus Marsarchaeota group 1</taxon>
    </lineage>
</organism>
<dbReference type="Pfam" id="PF03787">
    <property type="entry name" value="RAMPs"/>
    <property type="match status" value="1"/>
</dbReference>
<dbReference type="EMBL" id="NEXC01000154">
    <property type="protein sequence ID" value="PSN81779.1"/>
    <property type="molecule type" value="Genomic_DNA"/>
</dbReference>
<accession>A0A2R6A5Y3</accession>
<dbReference type="Proteomes" id="UP000240880">
    <property type="component" value="Unassembled WGS sequence"/>
</dbReference>
<comment type="caution">
    <text evidence="3">The sequence shown here is derived from an EMBL/GenBank/DDBJ whole genome shotgun (WGS) entry which is preliminary data.</text>
</comment>
<dbReference type="GO" id="GO:0051607">
    <property type="term" value="P:defense response to virus"/>
    <property type="evidence" value="ECO:0007669"/>
    <property type="project" value="UniProtKB-KW"/>
</dbReference>
<proteinExistence type="predicted"/>
<evidence type="ECO:0000259" key="2">
    <source>
        <dbReference type="Pfam" id="PF03787"/>
    </source>
</evidence>
<dbReference type="InterPro" id="IPR005537">
    <property type="entry name" value="RAMP_III_fam"/>
</dbReference>
<name>A0A2R6A5Y3_9ARCH</name>
<evidence type="ECO:0000313" key="4">
    <source>
        <dbReference type="Proteomes" id="UP000240880"/>
    </source>
</evidence>
<evidence type="ECO:0000256" key="1">
    <source>
        <dbReference type="ARBA" id="ARBA00023118"/>
    </source>
</evidence>
<keyword evidence="1" id="KW-0051">Antiviral defense</keyword>
<protein>
    <recommendedName>
        <fullName evidence="2">CRISPR type III-associated protein domain-containing protein</fullName>
    </recommendedName>
</protein>
<evidence type="ECO:0000313" key="3">
    <source>
        <dbReference type="EMBL" id="PSN81779.1"/>
    </source>
</evidence>
<feature type="domain" description="CRISPR type III-associated protein" evidence="2">
    <location>
        <begin position="33"/>
        <end position="209"/>
    </location>
</feature>
<sequence>MAYTWINVKQPYRIGVKNFTQRFLDNIFVVKAKFRTLSPVAVCSDETDVILKNNKPIVVYKHFTDNNGKPVIPASSVKGFIATYHTIAINDPNRTADLFGTMGLMSRVLFSNLKPTQFNLKIVRIGRQWPPRRRGSGVKVYLASQLLSPTNSQEIYVEAIPENIVLTTLITITNATERDLVELLASMGVHPQGNKPIRLGRAKGLGMGRIKVDELEIYKNLFIRKEQIDSKNYIAKAGEILDNEWSRIKDAFH</sequence>
<reference evidence="3 4" key="1">
    <citation type="submission" date="2017-04" db="EMBL/GenBank/DDBJ databases">
        <title>Novel microbial lineages endemic to geothermal iron-oxide mats fill important gaps in the evolutionary history of Archaea.</title>
        <authorList>
            <person name="Jay Z.J."/>
            <person name="Beam J.P."/>
            <person name="Dlakic M."/>
            <person name="Rusch D.B."/>
            <person name="Kozubal M.A."/>
            <person name="Inskeep W.P."/>
        </authorList>
    </citation>
    <scope>NUCLEOTIDE SEQUENCE [LARGE SCALE GENOMIC DNA]</scope>
    <source>
        <strain evidence="3">OSP_D</strain>
    </source>
</reference>
<gene>
    <name evidence="3" type="ORF">B9Q01_10185</name>
</gene>
<dbReference type="CDD" id="cd09726">
    <property type="entry name" value="RAMP_I_III"/>
    <property type="match status" value="1"/>
</dbReference>